<gene>
    <name evidence="2" type="ORF">EF294_21335</name>
</gene>
<feature type="region of interest" description="Disordered" evidence="1">
    <location>
        <begin position="77"/>
        <end position="106"/>
    </location>
</feature>
<reference evidence="2 3" key="1">
    <citation type="submission" date="2018-11" db="EMBL/GenBank/DDBJ databases">
        <title>Draft genome sequence of Gordonia sp. RS15-1S isolated from rice stems.</title>
        <authorList>
            <person name="Muangham S."/>
        </authorList>
    </citation>
    <scope>NUCLEOTIDE SEQUENCE [LARGE SCALE GENOMIC DNA]</scope>
    <source>
        <strain evidence="2 3">RS15-1S</strain>
    </source>
</reference>
<keyword evidence="3" id="KW-1185">Reference proteome</keyword>
<dbReference type="OrthoDB" id="3650427at2"/>
<protein>
    <recommendedName>
        <fullName evidence="4">DUF3883 domain-containing protein</fullName>
    </recommendedName>
</protein>
<dbReference type="EMBL" id="RKMH01000027">
    <property type="protein sequence ID" value="RPA56334.1"/>
    <property type="molecule type" value="Genomic_DNA"/>
</dbReference>
<evidence type="ECO:0000313" key="2">
    <source>
        <dbReference type="EMBL" id="RPA56334.1"/>
    </source>
</evidence>
<organism evidence="2 3">
    <name type="scientific">Gordonia oryzae</name>
    <dbReference type="NCBI Taxonomy" id="2487349"/>
    <lineage>
        <taxon>Bacteria</taxon>
        <taxon>Bacillati</taxon>
        <taxon>Actinomycetota</taxon>
        <taxon>Actinomycetes</taxon>
        <taxon>Mycobacteriales</taxon>
        <taxon>Gordoniaceae</taxon>
        <taxon>Gordonia</taxon>
    </lineage>
</organism>
<sequence>MTETLPNGGRFAWWRSLEHFCVPGSSPESISRDLGRVEDHLRAQTTSYRKRPIVGRYDGNGWRIAYIAQKDELEDLRERRPAQADKYDAARAGGTRGNLDPIPPVDETSIVPVDLDEDDEPDADASPRLWMEIRRDTNSEGLGEFLFAAQYKDDDSTRPAFSRVWSVEPGDMILHYWKQAIRGVSVVANHPEEDAGGVYVELRDRILFREPITLDDLRIEIESIVDVYLDSRDDARFGQFPFQINFPGTGQQHLHGAAVTYFTAFPPGLVDAVPLLSAQFEMANLDLRGRDREESDPDIPLGNARRQADPLLRQAVEVHAEDTAIAMLKADGYTDIVPVGKPYDLRALRFNEEELHVEVKGSAQRVDSVILTPNWSVPAFVDTV</sequence>
<dbReference type="AlphaFoldDB" id="A0A3N4GTL5"/>
<evidence type="ECO:0008006" key="4">
    <source>
        <dbReference type="Google" id="ProtNLM"/>
    </source>
</evidence>
<dbReference type="Proteomes" id="UP000267536">
    <property type="component" value="Unassembled WGS sequence"/>
</dbReference>
<proteinExistence type="predicted"/>
<evidence type="ECO:0000313" key="3">
    <source>
        <dbReference type="Proteomes" id="UP000267536"/>
    </source>
</evidence>
<accession>A0A3N4GTL5</accession>
<dbReference type="RefSeq" id="WP_123933139.1">
    <property type="nucleotide sequence ID" value="NZ_JBPSDP010000026.1"/>
</dbReference>
<feature type="compositionally biased region" description="Basic and acidic residues" evidence="1">
    <location>
        <begin position="77"/>
        <end position="89"/>
    </location>
</feature>
<evidence type="ECO:0000256" key="1">
    <source>
        <dbReference type="SAM" id="MobiDB-lite"/>
    </source>
</evidence>
<name>A0A3N4GTL5_9ACTN</name>
<comment type="caution">
    <text evidence="2">The sequence shown here is derived from an EMBL/GenBank/DDBJ whole genome shotgun (WGS) entry which is preliminary data.</text>
</comment>